<dbReference type="AlphaFoldDB" id="A0A0F9K554"/>
<comment type="caution">
    <text evidence="1">The sequence shown here is derived from an EMBL/GenBank/DDBJ whole genome shotgun (WGS) entry which is preliminary data.</text>
</comment>
<name>A0A0F9K554_9ZZZZ</name>
<evidence type="ECO:0000313" key="1">
    <source>
        <dbReference type="EMBL" id="KKM17218.1"/>
    </source>
</evidence>
<dbReference type="EMBL" id="LAZR01014503">
    <property type="protein sequence ID" value="KKM17218.1"/>
    <property type="molecule type" value="Genomic_DNA"/>
</dbReference>
<organism evidence="1">
    <name type="scientific">marine sediment metagenome</name>
    <dbReference type="NCBI Taxonomy" id="412755"/>
    <lineage>
        <taxon>unclassified sequences</taxon>
        <taxon>metagenomes</taxon>
        <taxon>ecological metagenomes</taxon>
    </lineage>
</organism>
<gene>
    <name evidence="1" type="ORF">LCGC14_1677970</name>
</gene>
<reference evidence="1" key="1">
    <citation type="journal article" date="2015" name="Nature">
        <title>Complex archaea that bridge the gap between prokaryotes and eukaryotes.</title>
        <authorList>
            <person name="Spang A."/>
            <person name="Saw J.H."/>
            <person name="Jorgensen S.L."/>
            <person name="Zaremba-Niedzwiedzka K."/>
            <person name="Martijn J."/>
            <person name="Lind A.E."/>
            <person name="van Eijk R."/>
            <person name="Schleper C."/>
            <person name="Guy L."/>
            <person name="Ettema T.J."/>
        </authorList>
    </citation>
    <scope>NUCLEOTIDE SEQUENCE</scope>
</reference>
<sequence length="176" mass="19941">MMMVTDAEYHIAFGLHSGVPLCCAIAFADGGKGGPCPPCKEKGVVSKEMFSNMHSCSENNPACVPYLELLERKVFNWFVEYRTEKPTNLVEGEQDDFTWGASLHMPMSWYFRDALKEYGYRMVHMCWPEPSVYWYIFQQEGGKKGECGICSTKFSLGFPTAGKAHLDGKRPLRLTK</sequence>
<protein>
    <submittedName>
        <fullName evidence="1">Uncharacterized protein</fullName>
    </submittedName>
</protein>
<proteinExistence type="predicted"/>
<accession>A0A0F9K554</accession>